<evidence type="ECO:0000259" key="6">
    <source>
        <dbReference type="Pfam" id="PF00441"/>
    </source>
</evidence>
<evidence type="ECO:0000259" key="8">
    <source>
        <dbReference type="Pfam" id="PF02771"/>
    </source>
</evidence>
<dbReference type="Gene3D" id="1.10.540.10">
    <property type="entry name" value="Acyl-CoA dehydrogenase/oxidase, N-terminal domain"/>
    <property type="match status" value="1"/>
</dbReference>
<evidence type="ECO:0000256" key="1">
    <source>
        <dbReference type="ARBA" id="ARBA00001974"/>
    </source>
</evidence>
<evidence type="ECO:0000313" key="10">
    <source>
        <dbReference type="EMBL" id="VAW13447.1"/>
    </source>
</evidence>
<keyword evidence="4" id="KW-0274">FAD</keyword>
<dbReference type="InterPro" id="IPR036250">
    <property type="entry name" value="AcylCo_DH-like_C"/>
</dbReference>
<dbReference type="Pfam" id="PF02770">
    <property type="entry name" value="Acyl-CoA_dh_M"/>
    <property type="match status" value="1"/>
</dbReference>
<dbReference type="FunFam" id="2.40.110.10:FF:000031">
    <property type="entry name" value="Acyl-CoA dehydrogenase, putative"/>
    <property type="match status" value="1"/>
</dbReference>
<evidence type="ECO:0000259" key="7">
    <source>
        <dbReference type="Pfam" id="PF02770"/>
    </source>
</evidence>
<dbReference type="InterPro" id="IPR052166">
    <property type="entry name" value="Diverse_Acyl-CoA_DH"/>
</dbReference>
<dbReference type="PANTHER" id="PTHR42803:SF1">
    <property type="entry name" value="BROAD-SPECIFICITY LINEAR ACYL-COA DEHYDROGENASE FADE5"/>
    <property type="match status" value="1"/>
</dbReference>
<dbReference type="InterPro" id="IPR013786">
    <property type="entry name" value="AcylCoA_DH/ox_N"/>
</dbReference>
<dbReference type="EMBL" id="UOEM01000061">
    <property type="protein sequence ID" value="VAW13447.1"/>
    <property type="molecule type" value="Genomic_DNA"/>
</dbReference>
<dbReference type="Pfam" id="PF00441">
    <property type="entry name" value="Acyl-CoA_dh_1"/>
    <property type="match status" value="1"/>
</dbReference>
<dbReference type="InterPro" id="IPR046373">
    <property type="entry name" value="Acyl-CoA_Oxase/DH_mid-dom_sf"/>
</dbReference>
<feature type="domain" description="Acyl-CoA oxidase/dehydrogenase middle" evidence="7">
    <location>
        <begin position="162"/>
        <end position="270"/>
    </location>
</feature>
<protein>
    <submittedName>
        <fullName evidence="10">3-methylmercaptopropionyl-CoA dehydrogenase (DmdC)</fullName>
    </submittedName>
</protein>
<evidence type="ECO:0000256" key="5">
    <source>
        <dbReference type="ARBA" id="ARBA00023002"/>
    </source>
</evidence>
<dbReference type="InterPro" id="IPR025878">
    <property type="entry name" value="Acyl-CoA_dh-like_C_dom"/>
</dbReference>
<evidence type="ECO:0000256" key="4">
    <source>
        <dbReference type="ARBA" id="ARBA00022827"/>
    </source>
</evidence>
<dbReference type="Gene3D" id="1.20.140.10">
    <property type="entry name" value="Butyryl-CoA Dehydrogenase, subunit A, domain 3"/>
    <property type="match status" value="1"/>
</dbReference>
<dbReference type="SUPFAM" id="SSF47203">
    <property type="entry name" value="Acyl-CoA dehydrogenase C-terminal domain-like"/>
    <property type="match status" value="1"/>
</dbReference>
<name>A0A3B0TJG1_9ZZZZ</name>
<evidence type="ECO:0000259" key="9">
    <source>
        <dbReference type="Pfam" id="PF12806"/>
    </source>
</evidence>
<dbReference type="SUPFAM" id="SSF56645">
    <property type="entry name" value="Acyl-CoA dehydrogenase NM domain-like"/>
    <property type="match status" value="1"/>
</dbReference>
<keyword evidence="3" id="KW-0285">Flavoprotein</keyword>
<dbReference type="InterPro" id="IPR006091">
    <property type="entry name" value="Acyl-CoA_Oxase/DH_mid-dom"/>
</dbReference>
<dbReference type="InterPro" id="IPR009100">
    <property type="entry name" value="AcylCoA_DH/oxidase_NM_dom_sf"/>
</dbReference>
<dbReference type="Pfam" id="PF02771">
    <property type="entry name" value="Acyl-CoA_dh_N"/>
    <property type="match status" value="1"/>
</dbReference>
<evidence type="ECO:0000256" key="3">
    <source>
        <dbReference type="ARBA" id="ARBA00022630"/>
    </source>
</evidence>
<dbReference type="Pfam" id="PF12806">
    <property type="entry name" value="Acyl-CoA_dh_C"/>
    <property type="match status" value="1"/>
</dbReference>
<sequence length="596" mass="63507">MTHYRAPVDEVKFLLNDVFGMQRYNNLPGFDDAAPDIVHAILEEAGRFAAEVLAPLNRSGDMEGCGFDDGEVTTPKGFRDAYGKLVKAGWLGLTAPAEHGGQGLPQVLGAFFNEFVSSANLAFGMYPGLAQGAANTLYRHGDETLKATYLPKLITGEWAGTMNLTEPQCGTDLGLIKTKAAPDPGGSYKITGTKVFISGGEQDLTENIIHLVLARIDGAPAGTKGISLFLVPKFVVGDDGKPATRNAVSCGSIERKMGIHANSTCVMNYDGATGWLVGEKDKGLRAMFTMMNEARLAVGIQGLALAETAYQMAAAYARDRRQGRALTGAKDPEAPADPIIVHPDVRRMLMDIRGFVEAGRALVAWTALKASVAAKSPDAAQTQAGEDHMGLLTPVIKGVLTDLGFEACVTAQQVFGGAGYIAETGIEQLVRDARITMIYEGANGIQGLDLVGRKLPRDGGRALMAFFAEIDGFLKDETKTEGLKDIVSGLKAGRDDLEAATMWLMENAMAKPDNAGAGSTDYMHLFGLVALGYMWARMAKTAQKGLADGAGNTDFFTAKLATARYFIARQMPGTALRLARIRTGAEPVMALEAEMF</sequence>
<comment type="similarity">
    <text evidence="2">Belongs to the acyl-CoA dehydrogenase family.</text>
</comment>
<comment type="cofactor">
    <cofactor evidence="1">
        <name>FAD</name>
        <dbReference type="ChEBI" id="CHEBI:57692"/>
    </cofactor>
</comment>
<gene>
    <name evidence="10" type="ORF">MNBD_ALPHA09-2130</name>
</gene>
<organism evidence="10">
    <name type="scientific">hydrothermal vent metagenome</name>
    <dbReference type="NCBI Taxonomy" id="652676"/>
    <lineage>
        <taxon>unclassified sequences</taxon>
        <taxon>metagenomes</taxon>
        <taxon>ecological metagenomes</taxon>
    </lineage>
</organism>
<evidence type="ECO:0000256" key="2">
    <source>
        <dbReference type="ARBA" id="ARBA00009347"/>
    </source>
</evidence>
<dbReference type="AlphaFoldDB" id="A0A3B0TJG1"/>
<dbReference type="GO" id="GO:0050660">
    <property type="term" value="F:flavin adenine dinucleotide binding"/>
    <property type="evidence" value="ECO:0007669"/>
    <property type="project" value="InterPro"/>
</dbReference>
<reference evidence="10" key="1">
    <citation type="submission" date="2018-06" db="EMBL/GenBank/DDBJ databases">
        <authorList>
            <person name="Zhirakovskaya E."/>
        </authorList>
    </citation>
    <scope>NUCLEOTIDE SEQUENCE</scope>
</reference>
<dbReference type="Gene3D" id="2.40.110.10">
    <property type="entry name" value="Butyryl-CoA Dehydrogenase, subunit A, domain 2"/>
    <property type="match status" value="1"/>
</dbReference>
<feature type="domain" description="Acetyl-CoA dehydrogenase-like C-terminal" evidence="9">
    <location>
        <begin position="466"/>
        <end position="591"/>
    </location>
</feature>
<proteinExistence type="inferred from homology"/>
<dbReference type="PANTHER" id="PTHR42803">
    <property type="entry name" value="ACYL-COA DEHYDROGENASE"/>
    <property type="match status" value="1"/>
</dbReference>
<dbReference type="GO" id="GO:0016627">
    <property type="term" value="F:oxidoreductase activity, acting on the CH-CH group of donors"/>
    <property type="evidence" value="ECO:0007669"/>
    <property type="project" value="InterPro"/>
</dbReference>
<accession>A0A3B0TJG1</accession>
<feature type="domain" description="Acyl-CoA dehydrogenase/oxidase C-terminal" evidence="6">
    <location>
        <begin position="281"/>
        <end position="448"/>
    </location>
</feature>
<dbReference type="InterPro" id="IPR037069">
    <property type="entry name" value="AcylCoA_DH/ox_N_sf"/>
</dbReference>
<dbReference type="InterPro" id="IPR009075">
    <property type="entry name" value="AcylCo_DH/oxidase_C"/>
</dbReference>
<feature type="domain" description="Acyl-CoA dehydrogenase/oxidase N-terminal" evidence="8">
    <location>
        <begin position="40"/>
        <end position="157"/>
    </location>
</feature>
<keyword evidence="5" id="KW-0560">Oxidoreductase</keyword>